<evidence type="ECO:0000259" key="4">
    <source>
        <dbReference type="PROSITE" id="PS51676"/>
    </source>
</evidence>
<organism evidence="5 6">
    <name type="scientific">Cricetulus griseus</name>
    <name type="common">Chinese hamster</name>
    <name type="synonym">Cricetulus barabensis griseus</name>
    <dbReference type="NCBI Taxonomy" id="10029"/>
    <lineage>
        <taxon>Eukaryota</taxon>
        <taxon>Metazoa</taxon>
        <taxon>Chordata</taxon>
        <taxon>Craniata</taxon>
        <taxon>Vertebrata</taxon>
        <taxon>Euteleostomi</taxon>
        <taxon>Mammalia</taxon>
        <taxon>Eutheria</taxon>
        <taxon>Euarchontoglires</taxon>
        <taxon>Glires</taxon>
        <taxon>Rodentia</taxon>
        <taxon>Myomorpha</taxon>
        <taxon>Muroidea</taxon>
        <taxon>Cricetidae</taxon>
        <taxon>Cricetinae</taxon>
        <taxon>Cricetulus</taxon>
    </lineage>
</organism>
<dbReference type="AlphaFoldDB" id="G3HHE1"/>
<gene>
    <name evidence="5" type="ORF">I79_010041</name>
</gene>
<dbReference type="FunFam" id="1.10.10.440:FF:000008">
    <property type="entry name" value="Transcription elongation regulator 1 (CA150)"/>
    <property type="match status" value="1"/>
</dbReference>
<feature type="domain" description="WW" evidence="3">
    <location>
        <begin position="48"/>
        <end position="81"/>
    </location>
</feature>
<dbReference type="PANTHER" id="PTHR15377:SF7">
    <property type="entry name" value="TRANSCRIPTION ELONGATION REGULATOR 1"/>
    <property type="match status" value="1"/>
</dbReference>
<dbReference type="Gene3D" id="1.10.10.440">
    <property type="entry name" value="FF domain"/>
    <property type="match status" value="2"/>
</dbReference>
<dbReference type="Pfam" id="PF01846">
    <property type="entry name" value="FF"/>
    <property type="match status" value="2"/>
</dbReference>
<dbReference type="SMART" id="SM00456">
    <property type="entry name" value="WW"/>
    <property type="match status" value="1"/>
</dbReference>
<dbReference type="Pfam" id="PF00397">
    <property type="entry name" value="WW"/>
    <property type="match status" value="1"/>
</dbReference>
<feature type="region of interest" description="Disordered" evidence="2">
    <location>
        <begin position="392"/>
        <end position="414"/>
    </location>
</feature>
<evidence type="ECO:0000313" key="6">
    <source>
        <dbReference type="Proteomes" id="UP000001075"/>
    </source>
</evidence>
<evidence type="ECO:0000259" key="3">
    <source>
        <dbReference type="PROSITE" id="PS50020"/>
    </source>
</evidence>
<evidence type="ECO:0000256" key="1">
    <source>
        <dbReference type="ARBA" id="ARBA00022737"/>
    </source>
</evidence>
<dbReference type="PROSITE" id="PS50020">
    <property type="entry name" value="WW_DOMAIN_2"/>
    <property type="match status" value="1"/>
</dbReference>
<feature type="region of interest" description="Disordered" evidence="2">
    <location>
        <begin position="78"/>
        <end position="165"/>
    </location>
</feature>
<name>G3HHE1_CRIGR</name>
<dbReference type="SMART" id="SM00441">
    <property type="entry name" value="FF"/>
    <property type="match status" value="2"/>
</dbReference>
<dbReference type="CDD" id="cd00201">
    <property type="entry name" value="WW"/>
    <property type="match status" value="1"/>
</dbReference>
<dbReference type="InterPro" id="IPR002713">
    <property type="entry name" value="FF_domain"/>
</dbReference>
<proteinExistence type="predicted"/>
<evidence type="ECO:0000313" key="5">
    <source>
        <dbReference type="EMBL" id="EGW05321.1"/>
    </source>
</evidence>
<reference evidence="6" key="1">
    <citation type="journal article" date="2011" name="Nat. Biotechnol.">
        <title>The genomic sequence of the Chinese hamster ovary (CHO)-K1 cell line.</title>
        <authorList>
            <person name="Xu X."/>
            <person name="Nagarajan H."/>
            <person name="Lewis N.E."/>
            <person name="Pan S."/>
            <person name="Cai Z."/>
            <person name="Liu X."/>
            <person name="Chen W."/>
            <person name="Xie M."/>
            <person name="Wang W."/>
            <person name="Hammond S."/>
            <person name="Andersen M.R."/>
            <person name="Neff N."/>
            <person name="Passarelli B."/>
            <person name="Koh W."/>
            <person name="Fan H.C."/>
            <person name="Wang J."/>
            <person name="Gui Y."/>
            <person name="Lee K.H."/>
            <person name="Betenbaugh M.J."/>
            <person name="Quake S.R."/>
            <person name="Famili I."/>
            <person name="Palsson B.O."/>
            <person name="Wang J."/>
        </authorList>
    </citation>
    <scope>NUCLEOTIDE SEQUENCE [LARGE SCALE GENOMIC DNA]</scope>
    <source>
        <strain evidence="6">CHO K1 cell line</strain>
    </source>
</reference>
<dbReference type="Gene3D" id="2.20.70.10">
    <property type="match status" value="1"/>
</dbReference>
<dbReference type="FunFam" id="1.10.10.440:FF:000010">
    <property type="entry name" value="Transcription elongation regulator 1 (CA150)"/>
    <property type="match status" value="1"/>
</dbReference>
<dbReference type="InterPro" id="IPR036020">
    <property type="entry name" value="WW_dom_sf"/>
</dbReference>
<dbReference type="FunFam" id="2.20.70.10:FF:000015">
    <property type="entry name" value="Transcription elongation regulator 1 (CA150)"/>
    <property type="match status" value="1"/>
</dbReference>
<feature type="domain" description="FF" evidence="4">
    <location>
        <begin position="328"/>
        <end position="393"/>
    </location>
</feature>
<dbReference type="GO" id="GO:0070063">
    <property type="term" value="F:RNA polymerase binding"/>
    <property type="evidence" value="ECO:0007669"/>
    <property type="project" value="InterPro"/>
</dbReference>
<accession>G3HHE1</accession>
<protein>
    <submittedName>
        <fullName evidence="5">Transcription elongation regulator 1</fullName>
    </submittedName>
</protein>
<dbReference type="PROSITE" id="PS51676">
    <property type="entry name" value="FF"/>
    <property type="match status" value="2"/>
</dbReference>
<dbReference type="InterPro" id="IPR001202">
    <property type="entry name" value="WW_dom"/>
</dbReference>
<dbReference type="GlyGen" id="G3HHE1">
    <property type="glycosylation" value="1 site"/>
</dbReference>
<dbReference type="EMBL" id="JH000377">
    <property type="protein sequence ID" value="EGW05321.1"/>
    <property type="molecule type" value="Genomic_DNA"/>
</dbReference>
<dbReference type="InterPro" id="IPR045148">
    <property type="entry name" value="TCRG1-like"/>
</dbReference>
<dbReference type="PROSITE" id="PS01159">
    <property type="entry name" value="WW_DOMAIN_1"/>
    <property type="match status" value="1"/>
</dbReference>
<sequence>MMQIVSCPYVKTVATTKTGVLPGMAPPIVPMIHPQVAIAASPATLAGATAVSEWTEYKTADGKTYYYNNRTLESTWEKPQELKEKEKLDEKIKEPIKEASEEPLPMETEEEDPKEEPIKEIKEEPKEEEMTEEEKAAQKAKPVATTPIPGTPWRDDNKDIDSEKEAAMEAEIKAARERAIVPLEARMKQFKDMLLERGIKSDFFELLSNHHLDSQSRWSKVKDKVESDPRYKAVDSSSMREDLFKQYIEKIAKNLDSEKEKELERQARIEASLREREREVQKARSEQTKEIDREREQHKREEAIQNFKALLSDMKKQREFEEYIRDKYITAKADFRTLLKETKFITYRSKKLIQESDQHLKDVEKILQNDKRYLVLDCVPEERRKLIVAYVDDLDRRGPPPPPTASEPTRRSTK</sequence>
<dbReference type="PANTHER" id="PTHR15377">
    <property type="entry name" value="TRANSCRIPTION ELONGATION REGULATOR 1"/>
    <property type="match status" value="1"/>
</dbReference>
<dbReference type="FunCoup" id="G3HHE1">
    <property type="interactions" value="4474"/>
</dbReference>
<feature type="region of interest" description="Disordered" evidence="2">
    <location>
        <begin position="276"/>
        <end position="298"/>
    </location>
</feature>
<dbReference type="STRING" id="10029.G3HHE1"/>
<dbReference type="SUPFAM" id="SSF81698">
    <property type="entry name" value="FF domain"/>
    <property type="match status" value="1"/>
</dbReference>
<evidence type="ECO:0000256" key="2">
    <source>
        <dbReference type="SAM" id="MobiDB-lite"/>
    </source>
</evidence>
<dbReference type="GO" id="GO:0003712">
    <property type="term" value="F:transcription coregulator activity"/>
    <property type="evidence" value="ECO:0007669"/>
    <property type="project" value="TreeGrafter"/>
</dbReference>
<dbReference type="Proteomes" id="UP000001075">
    <property type="component" value="Unassembled WGS sequence"/>
</dbReference>
<feature type="compositionally biased region" description="Basic and acidic residues" evidence="2">
    <location>
        <begin position="153"/>
        <end position="165"/>
    </location>
</feature>
<dbReference type="GO" id="GO:0005634">
    <property type="term" value="C:nucleus"/>
    <property type="evidence" value="ECO:0007669"/>
    <property type="project" value="TreeGrafter"/>
</dbReference>
<feature type="compositionally biased region" description="Basic and acidic residues" evidence="2">
    <location>
        <begin position="78"/>
        <end position="100"/>
    </location>
</feature>
<dbReference type="InterPro" id="IPR036517">
    <property type="entry name" value="FF_domain_sf"/>
</dbReference>
<dbReference type="SUPFAM" id="SSF51045">
    <property type="entry name" value="WW domain"/>
    <property type="match status" value="1"/>
</dbReference>
<feature type="domain" description="FF" evidence="4">
    <location>
        <begin position="195"/>
        <end position="250"/>
    </location>
</feature>
<keyword evidence="1" id="KW-0677">Repeat</keyword>
<dbReference type="eggNOG" id="KOG0155">
    <property type="taxonomic scope" value="Eukaryota"/>
</dbReference>
<dbReference type="InParanoid" id="G3HHE1"/>
<feature type="compositionally biased region" description="Basic and acidic residues" evidence="2">
    <location>
        <begin position="115"/>
        <end position="125"/>
    </location>
</feature>